<dbReference type="RefSeq" id="WP_027048131.1">
    <property type="nucleotide sequence ID" value="NZ_CP025257.1"/>
</dbReference>
<sequence length="310" mass="34361">MKKIGKRISIVLAAIGMGTTAIISVGLVTPGMGLESYKFINSVKKQINTNFAKNKFVIDGSSLVYEMIVNSAIKSSYKADALSSTNWYSAKESNSKRIDEYNKFIDNWFDARWGETIKNKQDIDLNDVSMDLIKFDKAFATEFHSYGYVNPGFTWIFKKGVAKDMLSFNLKNTEMYQEALEKQTTIEQNFYDSKVKHTGPGLNGIDVTSSLGSYIVNNKVWFINIQRANVDYALNDPIAKAAGVFKDKTLTSADLPSLITADDLYQPNFTSGIIVTAIGTWMLLVITPIVLTSGTIVIVTVNVKSKKGGQ</sequence>
<evidence type="ECO:0000256" key="1">
    <source>
        <dbReference type="SAM" id="Phobius"/>
    </source>
</evidence>
<dbReference type="AlphaFoldDB" id="A0A2K9BN97"/>
<reference evidence="2 3" key="1">
    <citation type="submission" date="2017-12" db="EMBL/GenBank/DDBJ databases">
        <title>Mesoplasma syrphidae YJS, Complete Genome.</title>
        <authorList>
            <person name="Knight T.F."/>
            <person name="Citino T."/>
            <person name="Rubinstein R."/>
            <person name="Neuschaefer Z."/>
        </authorList>
    </citation>
    <scope>NUCLEOTIDE SEQUENCE [LARGE SCALE GENOMIC DNA]</scope>
    <source>
        <strain evidence="2 3">YJS</strain>
    </source>
</reference>
<organism evidence="2 3">
    <name type="scientific">Mesoplasma syrphidae</name>
    <dbReference type="NCBI Taxonomy" id="225999"/>
    <lineage>
        <taxon>Bacteria</taxon>
        <taxon>Bacillati</taxon>
        <taxon>Mycoplasmatota</taxon>
        <taxon>Mollicutes</taxon>
        <taxon>Entomoplasmatales</taxon>
        <taxon>Entomoplasmataceae</taxon>
        <taxon>Mesoplasma</taxon>
    </lineage>
</organism>
<keyword evidence="1" id="KW-0812">Transmembrane</keyword>
<evidence type="ECO:0000313" key="3">
    <source>
        <dbReference type="Proteomes" id="UP000233419"/>
    </source>
</evidence>
<dbReference type="Proteomes" id="UP000233419">
    <property type="component" value="Chromosome"/>
</dbReference>
<accession>A0A2K9BN97</accession>
<keyword evidence="1" id="KW-1133">Transmembrane helix</keyword>
<protein>
    <submittedName>
        <fullName evidence="2">Uncharacterized protein</fullName>
    </submittedName>
</protein>
<dbReference type="OrthoDB" id="390308at2"/>
<dbReference type="EMBL" id="CP025257">
    <property type="protein sequence ID" value="AUF83513.1"/>
    <property type="molecule type" value="Genomic_DNA"/>
</dbReference>
<proteinExistence type="predicted"/>
<keyword evidence="3" id="KW-1185">Reference proteome</keyword>
<evidence type="ECO:0000313" key="2">
    <source>
        <dbReference type="EMBL" id="AUF83513.1"/>
    </source>
</evidence>
<dbReference type="KEGG" id="msyr:CXP39_01745"/>
<name>A0A2K9BN97_9MOLU</name>
<keyword evidence="1" id="KW-0472">Membrane</keyword>
<gene>
    <name evidence="2" type="ORF">CXP39_01745</name>
</gene>
<feature type="transmembrane region" description="Helical" evidence="1">
    <location>
        <begin position="281"/>
        <end position="303"/>
    </location>
</feature>